<dbReference type="EMBL" id="JAMZIH010007023">
    <property type="protein sequence ID" value="KAJ1673378.1"/>
    <property type="molecule type" value="Genomic_DNA"/>
</dbReference>
<evidence type="ECO:0000313" key="2">
    <source>
        <dbReference type="Proteomes" id="UP001145114"/>
    </source>
</evidence>
<comment type="caution">
    <text evidence="1">The sequence shown here is derived from an EMBL/GenBank/DDBJ whole genome shotgun (WGS) entry which is preliminary data.</text>
</comment>
<organism evidence="1 2">
    <name type="scientific">Spiromyces aspiralis</name>
    <dbReference type="NCBI Taxonomy" id="68401"/>
    <lineage>
        <taxon>Eukaryota</taxon>
        <taxon>Fungi</taxon>
        <taxon>Fungi incertae sedis</taxon>
        <taxon>Zoopagomycota</taxon>
        <taxon>Kickxellomycotina</taxon>
        <taxon>Kickxellomycetes</taxon>
        <taxon>Kickxellales</taxon>
        <taxon>Kickxellaceae</taxon>
        <taxon>Spiromyces</taxon>
    </lineage>
</organism>
<reference evidence="1" key="1">
    <citation type="submission" date="2022-06" db="EMBL/GenBank/DDBJ databases">
        <title>Phylogenomic reconstructions and comparative analyses of Kickxellomycotina fungi.</title>
        <authorList>
            <person name="Reynolds N.K."/>
            <person name="Stajich J.E."/>
            <person name="Barry K."/>
            <person name="Grigoriev I.V."/>
            <person name="Crous P."/>
            <person name="Smith M.E."/>
        </authorList>
    </citation>
    <scope>NUCLEOTIDE SEQUENCE</scope>
    <source>
        <strain evidence="1">RSA 2271</strain>
    </source>
</reference>
<evidence type="ECO:0000313" key="1">
    <source>
        <dbReference type="EMBL" id="KAJ1673378.1"/>
    </source>
</evidence>
<gene>
    <name evidence="1" type="primary">YMC2</name>
    <name evidence="1" type="ORF">EV182_005355</name>
</gene>
<sequence>MEHMKRTFARLNGSRPGDTTSLSPGQLYISGATAGLANSIVSGPVEHIRTRLQVQTAGAGGQLQYTGPIDCIKKIYTGYGLSGIYKGQVPTLLREFNAYGVYFLLYESLIKNAMVRTGLKRDQLSSMQVCQYGAMAGVGIWVTTYPVDIVKSKIQTDGFAGSAQKYRGTLDCVRKIMATEGIPGFFRGIAPCLLRAAPANAATFVGFEMAMRALG</sequence>
<name>A0ACC1HA71_9FUNG</name>
<protein>
    <submittedName>
        <fullName evidence="1">Mitochondrial carrier protein ymc2</fullName>
    </submittedName>
</protein>
<proteinExistence type="predicted"/>
<keyword evidence="2" id="KW-1185">Reference proteome</keyword>
<accession>A0ACC1HA71</accession>
<dbReference type="Proteomes" id="UP001145114">
    <property type="component" value="Unassembled WGS sequence"/>
</dbReference>